<dbReference type="AlphaFoldDB" id="A0A9P4LH21"/>
<keyword evidence="1" id="KW-0732">Signal</keyword>
<name>A0A9P4LH21_9PLEO</name>
<evidence type="ECO:0000256" key="1">
    <source>
        <dbReference type="SAM" id="SignalP"/>
    </source>
</evidence>
<dbReference type="Proteomes" id="UP000799777">
    <property type="component" value="Unassembled WGS sequence"/>
</dbReference>
<proteinExistence type="predicted"/>
<organism evidence="2 3">
    <name type="scientific">Setomelanomma holmii</name>
    <dbReference type="NCBI Taxonomy" id="210430"/>
    <lineage>
        <taxon>Eukaryota</taxon>
        <taxon>Fungi</taxon>
        <taxon>Dikarya</taxon>
        <taxon>Ascomycota</taxon>
        <taxon>Pezizomycotina</taxon>
        <taxon>Dothideomycetes</taxon>
        <taxon>Pleosporomycetidae</taxon>
        <taxon>Pleosporales</taxon>
        <taxon>Pleosporineae</taxon>
        <taxon>Phaeosphaeriaceae</taxon>
        <taxon>Setomelanomma</taxon>
    </lineage>
</organism>
<comment type="caution">
    <text evidence="2">The sequence shown here is derived from an EMBL/GenBank/DDBJ whole genome shotgun (WGS) entry which is preliminary data.</text>
</comment>
<reference evidence="2" key="1">
    <citation type="journal article" date="2020" name="Stud. Mycol.">
        <title>101 Dothideomycetes genomes: a test case for predicting lifestyles and emergence of pathogens.</title>
        <authorList>
            <person name="Haridas S."/>
            <person name="Albert R."/>
            <person name="Binder M."/>
            <person name="Bloem J."/>
            <person name="Labutti K."/>
            <person name="Salamov A."/>
            <person name="Andreopoulos B."/>
            <person name="Baker S."/>
            <person name="Barry K."/>
            <person name="Bills G."/>
            <person name="Bluhm B."/>
            <person name="Cannon C."/>
            <person name="Castanera R."/>
            <person name="Culley D."/>
            <person name="Daum C."/>
            <person name="Ezra D."/>
            <person name="Gonzalez J."/>
            <person name="Henrissat B."/>
            <person name="Kuo A."/>
            <person name="Liang C."/>
            <person name="Lipzen A."/>
            <person name="Lutzoni F."/>
            <person name="Magnuson J."/>
            <person name="Mondo S."/>
            <person name="Nolan M."/>
            <person name="Ohm R."/>
            <person name="Pangilinan J."/>
            <person name="Park H.-J."/>
            <person name="Ramirez L."/>
            <person name="Alfaro M."/>
            <person name="Sun H."/>
            <person name="Tritt A."/>
            <person name="Yoshinaga Y."/>
            <person name="Zwiers L.-H."/>
            <person name="Turgeon B."/>
            <person name="Goodwin S."/>
            <person name="Spatafora J."/>
            <person name="Crous P."/>
            <person name="Grigoriev I."/>
        </authorList>
    </citation>
    <scope>NUCLEOTIDE SEQUENCE</scope>
    <source>
        <strain evidence="2">CBS 110217</strain>
    </source>
</reference>
<gene>
    <name evidence="2" type="ORF">EK21DRAFT_77930</name>
</gene>
<keyword evidence="3" id="KW-1185">Reference proteome</keyword>
<dbReference type="OrthoDB" id="5144514at2759"/>
<feature type="signal peptide" evidence="1">
    <location>
        <begin position="1"/>
        <end position="16"/>
    </location>
</feature>
<protein>
    <submittedName>
        <fullName evidence="2">Uncharacterized protein</fullName>
    </submittedName>
</protein>
<dbReference type="EMBL" id="ML978284">
    <property type="protein sequence ID" value="KAF2024780.1"/>
    <property type="molecule type" value="Genomic_DNA"/>
</dbReference>
<evidence type="ECO:0000313" key="2">
    <source>
        <dbReference type="EMBL" id="KAF2024780.1"/>
    </source>
</evidence>
<feature type="chain" id="PRO_5040222567" evidence="1">
    <location>
        <begin position="17"/>
        <end position="228"/>
    </location>
</feature>
<accession>A0A9P4LH21</accession>
<sequence>MYLLTFLLCSSALVHAAPRFTPRENLITDIGLTRMTSNAEAQATIAAGGKACGSGLIQWPQNDCPLPVDEGQGGQQLSLYSIPASTPNTITIHNYCDYDIHYLHLGASFSDSGVLRSKDTFTSPLIGTVWKGDKSPDIAHPVQVEYVVAQDTGLLWYDLSLIDCLARGANGLRTKDTSKCAGHELGLQFGNKDMISWQCKPGAWCDDQMYFYEPELGVTMEFCAANKK</sequence>
<evidence type="ECO:0000313" key="3">
    <source>
        <dbReference type="Proteomes" id="UP000799777"/>
    </source>
</evidence>